<feature type="transmembrane region" description="Helical" evidence="5">
    <location>
        <begin position="90"/>
        <end position="107"/>
    </location>
</feature>
<reference evidence="6" key="1">
    <citation type="submission" date="2020-03" db="EMBL/GenBank/DDBJ databases">
        <title>Draft Genome Sequence of Cylindrodendrum hubeiense.</title>
        <authorList>
            <person name="Buettner E."/>
            <person name="Kellner H."/>
        </authorList>
    </citation>
    <scope>NUCLEOTIDE SEQUENCE</scope>
    <source>
        <strain evidence="6">IHI 201604</strain>
    </source>
</reference>
<keyword evidence="2 5" id="KW-0812">Transmembrane</keyword>
<dbReference type="Pfam" id="PF04479">
    <property type="entry name" value="RTA1"/>
    <property type="match status" value="1"/>
</dbReference>
<comment type="subcellular location">
    <subcellularLocation>
        <location evidence="1">Membrane</location>
        <topology evidence="1">Multi-pass membrane protein</topology>
    </subcellularLocation>
</comment>
<evidence type="ECO:0000256" key="2">
    <source>
        <dbReference type="ARBA" id="ARBA00022692"/>
    </source>
</evidence>
<feature type="transmembrane region" description="Helical" evidence="5">
    <location>
        <begin position="161"/>
        <end position="180"/>
    </location>
</feature>
<feature type="transmembrane region" description="Helical" evidence="5">
    <location>
        <begin position="119"/>
        <end position="141"/>
    </location>
</feature>
<dbReference type="EMBL" id="JAANBB010000117">
    <property type="protein sequence ID" value="KAF7549641.1"/>
    <property type="molecule type" value="Genomic_DNA"/>
</dbReference>
<evidence type="ECO:0000256" key="5">
    <source>
        <dbReference type="SAM" id="Phobius"/>
    </source>
</evidence>
<dbReference type="PANTHER" id="PTHR31465">
    <property type="entry name" value="PROTEIN RTA1-RELATED"/>
    <property type="match status" value="1"/>
</dbReference>
<dbReference type="AlphaFoldDB" id="A0A9P5H9F1"/>
<comment type="caution">
    <text evidence="6">The sequence shown here is derived from an EMBL/GenBank/DDBJ whole genome shotgun (WGS) entry which is preliminary data.</text>
</comment>
<dbReference type="GO" id="GO:0016020">
    <property type="term" value="C:membrane"/>
    <property type="evidence" value="ECO:0007669"/>
    <property type="project" value="UniProtKB-SubCell"/>
</dbReference>
<sequence length="329" mass="37099">MSDGKLVEGSVFFYAPNKGAAIFFTAAFFASTAWHFWQCFRLRAWKVTSLIAFASLLFTVGFAVRAYGAWNYDETNVFLASTVLIYMSPPIYELANYHILGRILYYVPYCSPIHPGRTMTTFGTISAVVEILNAIGVSWSINPNVPSDLASLGETLLKASLIIQIVVILIFVGFVGWFQYHVKKRGLNIESVDAPCLTMYITSLLIFVRCIYRTVEHFGAEALRTVEAGDVGSISPIIRYEWFFYVFEVLPMITYTFLWNIRHPRKYLPQNFKMYLSVDGVTEVEGPGWTDDRGFVVTAIDPFGLCGGRKKKEKAFWEETGLSVTSSAN</sequence>
<protein>
    <recommendedName>
        <fullName evidence="8">RTA1 domain protein</fullName>
    </recommendedName>
</protein>
<dbReference type="OrthoDB" id="3358017at2759"/>
<evidence type="ECO:0000313" key="6">
    <source>
        <dbReference type="EMBL" id="KAF7549641.1"/>
    </source>
</evidence>
<evidence type="ECO:0000256" key="4">
    <source>
        <dbReference type="ARBA" id="ARBA00023136"/>
    </source>
</evidence>
<organism evidence="6 7">
    <name type="scientific">Cylindrodendrum hubeiense</name>
    <dbReference type="NCBI Taxonomy" id="595255"/>
    <lineage>
        <taxon>Eukaryota</taxon>
        <taxon>Fungi</taxon>
        <taxon>Dikarya</taxon>
        <taxon>Ascomycota</taxon>
        <taxon>Pezizomycotina</taxon>
        <taxon>Sordariomycetes</taxon>
        <taxon>Hypocreomycetidae</taxon>
        <taxon>Hypocreales</taxon>
        <taxon>Nectriaceae</taxon>
        <taxon>Cylindrodendrum</taxon>
    </lineage>
</organism>
<feature type="transmembrane region" description="Helical" evidence="5">
    <location>
        <begin position="242"/>
        <end position="261"/>
    </location>
</feature>
<dbReference type="Proteomes" id="UP000722485">
    <property type="component" value="Unassembled WGS sequence"/>
</dbReference>
<feature type="transmembrane region" description="Helical" evidence="5">
    <location>
        <begin position="49"/>
        <end position="70"/>
    </location>
</feature>
<evidence type="ECO:0000256" key="3">
    <source>
        <dbReference type="ARBA" id="ARBA00022989"/>
    </source>
</evidence>
<evidence type="ECO:0000313" key="7">
    <source>
        <dbReference type="Proteomes" id="UP000722485"/>
    </source>
</evidence>
<dbReference type="PANTHER" id="PTHR31465:SF34">
    <property type="entry name" value="DOMAIN PROTEIN, PUTATIVE (AFU_ORTHOLOGUE AFUA_3G00480)-RELATED"/>
    <property type="match status" value="1"/>
</dbReference>
<keyword evidence="7" id="KW-1185">Reference proteome</keyword>
<feature type="transmembrane region" description="Helical" evidence="5">
    <location>
        <begin position="20"/>
        <end position="37"/>
    </location>
</feature>
<evidence type="ECO:0000256" key="1">
    <source>
        <dbReference type="ARBA" id="ARBA00004141"/>
    </source>
</evidence>
<proteinExistence type="predicted"/>
<name>A0A9P5H9F1_9HYPO</name>
<gene>
    <name evidence="6" type="ORF">G7Z17_g6244</name>
</gene>
<keyword evidence="4 5" id="KW-0472">Membrane</keyword>
<accession>A0A9P5H9F1</accession>
<dbReference type="InterPro" id="IPR007568">
    <property type="entry name" value="RTA1"/>
</dbReference>
<evidence type="ECO:0008006" key="8">
    <source>
        <dbReference type="Google" id="ProtNLM"/>
    </source>
</evidence>
<keyword evidence="3 5" id="KW-1133">Transmembrane helix</keyword>